<keyword evidence="3" id="KW-1185">Reference proteome</keyword>
<dbReference type="OrthoDB" id="5356320at2"/>
<evidence type="ECO:0000256" key="1">
    <source>
        <dbReference type="SAM" id="Phobius"/>
    </source>
</evidence>
<dbReference type="Pfam" id="PF03597">
    <property type="entry name" value="FixS"/>
    <property type="match status" value="1"/>
</dbReference>
<keyword evidence="1" id="KW-0472">Membrane</keyword>
<organism evidence="2 3">
    <name type="scientific">Helicobacter equorum</name>
    <dbReference type="NCBI Taxonomy" id="361872"/>
    <lineage>
        <taxon>Bacteria</taxon>
        <taxon>Pseudomonadati</taxon>
        <taxon>Campylobacterota</taxon>
        <taxon>Epsilonproteobacteria</taxon>
        <taxon>Campylobacterales</taxon>
        <taxon>Helicobacteraceae</taxon>
        <taxon>Helicobacter</taxon>
    </lineage>
</organism>
<dbReference type="InterPro" id="IPR004714">
    <property type="entry name" value="Cyt_oxidase_maturation_cbb3"/>
</dbReference>
<reference evidence="2 3" key="1">
    <citation type="submission" date="2018-04" db="EMBL/GenBank/DDBJ databases">
        <title>Novel Campyloabacter and Helicobacter Species and Strains.</title>
        <authorList>
            <person name="Mannion A.J."/>
            <person name="Shen Z."/>
            <person name="Fox J.G."/>
        </authorList>
    </citation>
    <scope>NUCLEOTIDE SEQUENCE [LARGE SCALE GENOMIC DNA]</scope>
    <source>
        <strain evidence="2 3">MIT 12-6600</strain>
    </source>
</reference>
<protein>
    <submittedName>
        <fullName evidence="2">Cbb3-type cytochrome oxidase assembly protein CcoS</fullName>
    </submittedName>
</protein>
<dbReference type="NCBIfam" id="TIGR00847">
    <property type="entry name" value="ccoS"/>
    <property type="match status" value="1"/>
</dbReference>
<dbReference type="Proteomes" id="UP000256514">
    <property type="component" value="Unassembled WGS sequence"/>
</dbReference>
<dbReference type="EMBL" id="NXLT01000002">
    <property type="protein sequence ID" value="RDU67921.1"/>
    <property type="molecule type" value="Genomic_DNA"/>
</dbReference>
<sequence>MNIEIIAFMLGISLVLGFFGLLGFLWGLKNGQFDDENKMMEGVLFDTPEDLNKIANQHQKHDFLQELDSQITQSQNKKES</sequence>
<feature type="transmembrane region" description="Helical" evidence="1">
    <location>
        <begin position="6"/>
        <end position="28"/>
    </location>
</feature>
<evidence type="ECO:0000313" key="3">
    <source>
        <dbReference type="Proteomes" id="UP000256514"/>
    </source>
</evidence>
<gene>
    <name evidence="2" type="primary">ccoS</name>
    <name evidence="2" type="ORF">CQA54_03095</name>
</gene>
<evidence type="ECO:0000313" key="2">
    <source>
        <dbReference type="EMBL" id="RDU67921.1"/>
    </source>
</evidence>
<comment type="caution">
    <text evidence="2">The sequence shown here is derived from an EMBL/GenBank/DDBJ whole genome shotgun (WGS) entry which is preliminary data.</text>
</comment>
<keyword evidence="1" id="KW-0812">Transmembrane</keyword>
<keyword evidence="1" id="KW-1133">Transmembrane helix</keyword>
<name>A0A3D8ITL6_9HELI</name>
<dbReference type="RefSeq" id="WP_115570728.1">
    <property type="nucleotide sequence ID" value="NZ_NXLT01000002.1"/>
</dbReference>
<accession>A0A3D8ITL6</accession>
<dbReference type="AlphaFoldDB" id="A0A3D8ITL6"/>
<proteinExistence type="predicted"/>